<evidence type="ECO:0000256" key="9">
    <source>
        <dbReference type="SAM" id="MobiDB-lite"/>
    </source>
</evidence>
<dbReference type="SUPFAM" id="SSF54695">
    <property type="entry name" value="POZ domain"/>
    <property type="match status" value="1"/>
</dbReference>
<feature type="region of interest" description="Disordered" evidence="9">
    <location>
        <begin position="367"/>
        <end position="412"/>
    </location>
</feature>
<dbReference type="InterPro" id="IPR016072">
    <property type="entry name" value="Skp1_comp_dimer"/>
</dbReference>
<dbReference type="InterPro" id="IPR016897">
    <property type="entry name" value="SKP1"/>
</dbReference>
<evidence type="ECO:0000256" key="5">
    <source>
        <dbReference type="ARBA" id="ARBA00022786"/>
    </source>
</evidence>
<dbReference type="Pfam" id="PF01466">
    <property type="entry name" value="Skp1"/>
    <property type="match status" value="1"/>
</dbReference>
<dbReference type="InterPro" id="IPR011333">
    <property type="entry name" value="SKP1/BTB/POZ_sf"/>
</dbReference>
<evidence type="ECO:0000256" key="4">
    <source>
        <dbReference type="ARBA" id="ARBA00011621"/>
    </source>
</evidence>
<evidence type="ECO:0000259" key="10">
    <source>
        <dbReference type="Pfam" id="PF01466"/>
    </source>
</evidence>
<comment type="subcellular location">
    <subcellularLocation>
        <location evidence="1">Nucleus</location>
    </subcellularLocation>
</comment>
<accession>A0AAV8Q393</accession>
<comment type="subunit">
    <text evidence="4">Part of a SCF (SKP1-cullin-F-box) protein ligase complex.</text>
</comment>
<keyword evidence="6" id="KW-0539">Nucleus</keyword>
<dbReference type="PANTHER" id="PTHR11165">
    <property type="entry name" value="SKP1"/>
    <property type="match status" value="1"/>
</dbReference>
<gene>
    <name evidence="11" type="ORF">OPV22_030244</name>
</gene>
<evidence type="ECO:0000256" key="8">
    <source>
        <dbReference type="SAM" id="Coils"/>
    </source>
</evidence>
<dbReference type="EMBL" id="JAQQAF010000008">
    <property type="protein sequence ID" value="KAJ8467692.1"/>
    <property type="molecule type" value="Genomic_DNA"/>
</dbReference>
<proteinExistence type="inferred from homology"/>
<dbReference type="SUPFAM" id="SSF81382">
    <property type="entry name" value="Skp1 dimerisation domain-like"/>
    <property type="match status" value="1"/>
</dbReference>
<dbReference type="GO" id="GO:0009867">
    <property type="term" value="P:jasmonic acid mediated signaling pathway"/>
    <property type="evidence" value="ECO:0007669"/>
    <property type="project" value="UniProtKB-ARBA"/>
</dbReference>
<evidence type="ECO:0000256" key="3">
    <source>
        <dbReference type="ARBA" id="ARBA00009993"/>
    </source>
</evidence>
<organism evidence="11 12">
    <name type="scientific">Ensete ventricosum</name>
    <name type="common">Abyssinian banana</name>
    <name type="synonym">Musa ensete</name>
    <dbReference type="NCBI Taxonomy" id="4639"/>
    <lineage>
        <taxon>Eukaryota</taxon>
        <taxon>Viridiplantae</taxon>
        <taxon>Streptophyta</taxon>
        <taxon>Embryophyta</taxon>
        <taxon>Tracheophyta</taxon>
        <taxon>Spermatophyta</taxon>
        <taxon>Magnoliopsida</taxon>
        <taxon>Liliopsida</taxon>
        <taxon>Zingiberales</taxon>
        <taxon>Musaceae</taxon>
        <taxon>Ensete</taxon>
    </lineage>
</organism>
<feature type="coiled-coil region" evidence="8">
    <location>
        <begin position="317"/>
        <end position="344"/>
    </location>
</feature>
<dbReference type="Proteomes" id="UP001222027">
    <property type="component" value="Unassembled WGS sequence"/>
</dbReference>
<comment type="caution">
    <text evidence="11">The sequence shown here is derived from an EMBL/GenBank/DDBJ whole genome shotgun (WGS) entry which is preliminary data.</text>
</comment>
<keyword evidence="5" id="KW-0833">Ubl conjugation pathway</keyword>
<feature type="domain" description="SKP1 component dimerisation" evidence="10">
    <location>
        <begin position="267"/>
        <end position="305"/>
    </location>
</feature>
<dbReference type="FunFam" id="3.30.710.10:FF:000022">
    <property type="entry name" value="SKP1-like protein 21 isoform X1"/>
    <property type="match status" value="1"/>
</dbReference>
<name>A0AAV8Q393_ENSVE</name>
<evidence type="ECO:0000256" key="7">
    <source>
        <dbReference type="ARBA" id="ARBA00054396"/>
    </source>
</evidence>
<dbReference type="GO" id="GO:0005634">
    <property type="term" value="C:nucleus"/>
    <property type="evidence" value="ECO:0007669"/>
    <property type="project" value="UniProtKB-SubCell"/>
</dbReference>
<feature type="compositionally biased region" description="Basic residues" evidence="9">
    <location>
        <begin position="369"/>
        <end position="382"/>
    </location>
</feature>
<evidence type="ECO:0000313" key="12">
    <source>
        <dbReference type="Proteomes" id="UP001222027"/>
    </source>
</evidence>
<feature type="compositionally biased region" description="Basic and acidic residues" evidence="9">
    <location>
        <begin position="383"/>
        <end position="401"/>
    </location>
</feature>
<evidence type="ECO:0000256" key="6">
    <source>
        <dbReference type="ARBA" id="ARBA00023242"/>
    </source>
</evidence>
<sequence length="583" mass="66846">MVRGPPPCRSRRIGRGKVEKGRGKTILRLKGQILPKPYHSFPVVDSRYDSPSPTTGGAAVCRSSHSRSLARSWTTFWCQATQVTEKFVCSTIRKLFPITDTLMLKEYIYSVAGAYLLLLPNIGSLYLVDQFYNFIIIYISSLLGAKRLLSMSKSGKANIKPEAMKSFIWLQCAEGSIQQVEEEVAKFCPMIYREIVQTGMGSSKNYAISLPEHVNPAILNLIFYYCRFHQVPGRSNKERKSFDEKFIRMDTKRLCELTSAADSLQLKPLVDLTSRALARMIEGKSPEEIRETFHLPDDLTEEEKLEPLKNVNDDPRIRLLNRLYAKKRKELKEWQKLKSKEADEEKKDERSVDEILSFINGHEDSKGVKALKNKKKNRSKKVLSKDTTRDSAKVHKKKEDTLSPSPSQRLEVQDNDKDAFVSNVEFGDGDIDDELDPAVKEELDREVEDFARRLNSDWPERMQEILSLGQDRRLVPNLVNLNGSVQKFAGLVKLSILYHGTLQVLMQTEIGSYMYCFGDLVGYKVVMAWMEDDLCVKHSSLYLYKGHLFFWRKGTVGQCGAFALNYQKKRWFPDPLWTFVGLT</sequence>
<dbReference type="AlphaFoldDB" id="A0AAV8Q393"/>
<protein>
    <recommendedName>
        <fullName evidence="10">SKP1 component dimerisation domain-containing protein</fullName>
    </recommendedName>
</protein>
<evidence type="ECO:0000256" key="1">
    <source>
        <dbReference type="ARBA" id="ARBA00004123"/>
    </source>
</evidence>
<dbReference type="InterPro" id="IPR036296">
    <property type="entry name" value="SKP1-like_dim_sf"/>
</dbReference>
<dbReference type="SMART" id="SM00512">
    <property type="entry name" value="Skp1"/>
    <property type="match status" value="1"/>
</dbReference>
<comment type="similarity">
    <text evidence="3">Belongs to the SKP1 family.</text>
</comment>
<dbReference type="Gene3D" id="3.30.710.10">
    <property type="entry name" value="Potassium Channel Kv1.1, Chain A"/>
    <property type="match status" value="1"/>
</dbReference>
<keyword evidence="8" id="KW-0175">Coiled coil</keyword>
<evidence type="ECO:0000313" key="11">
    <source>
        <dbReference type="EMBL" id="KAJ8467692.1"/>
    </source>
</evidence>
<evidence type="ECO:0000256" key="2">
    <source>
        <dbReference type="ARBA" id="ARBA00004906"/>
    </source>
</evidence>
<comment type="pathway">
    <text evidence="2">Protein modification; protein ubiquitination.</text>
</comment>
<reference evidence="11 12" key="1">
    <citation type="submission" date="2022-12" db="EMBL/GenBank/DDBJ databases">
        <title>Chromosome-scale assembly of the Ensete ventricosum genome.</title>
        <authorList>
            <person name="Dussert Y."/>
            <person name="Stocks J."/>
            <person name="Wendawek A."/>
            <person name="Woldeyes F."/>
            <person name="Nichols R.A."/>
            <person name="Borrell J.S."/>
        </authorList>
    </citation>
    <scope>NUCLEOTIDE SEQUENCE [LARGE SCALE GENOMIC DNA]</scope>
    <source>
        <strain evidence="12">cv. Maze</strain>
        <tissue evidence="11">Seeds</tissue>
    </source>
</reference>
<comment type="function">
    <text evidence="7">Involved in ubiquitination and subsequent proteasomal degradation of target proteins. Together with CUL1, RBX1 and a F-box protein, it forms a SCF E3 ubiquitin ligase complex. The functional specificity of this complex depends on the type of F-box protein. In the SCF complex, it serves as an adapter that links the F-box protein to CUL1.</text>
</comment>
<dbReference type="InterPro" id="IPR001232">
    <property type="entry name" value="SKP1-like"/>
</dbReference>
<dbReference type="GO" id="GO:0006511">
    <property type="term" value="P:ubiquitin-dependent protein catabolic process"/>
    <property type="evidence" value="ECO:0007669"/>
    <property type="project" value="InterPro"/>
</dbReference>
<keyword evidence="12" id="KW-1185">Reference proteome</keyword>